<dbReference type="EMBL" id="JBFCZG010000002">
    <property type="protein sequence ID" value="KAL3425973.1"/>
    <property type="molecule type" value="Genomic_DNA"/>
</dbReference>
<evidence type="ECO:0000256" key="1">
    <source>
        <dbReference type="SAM" id="MobiDB-lite"/>
    </source>
</evidence>
<accession>A0ABR4PRI2</accession>
<organism evidence="2 3">
    <name type="scientific">Phlyctema vagabunda</name>
    <dbReference type="NCBI Taxonomy" id="108571"/>
    <lineage>
        <taxon>Eukaryota</taxon>
        <taxon>Fungi</taxon>
        <taxon>Dikarya</taxon>
        <taxon>Ascomycota</taxon>
        <taxon>Pezizomycotina</taxon>
        <taxon>Leotiomycetes</taxon>
        <taxon>Helotiales</taxon>
        <taxon>Dermateaceae</taxon>
        <taxon>Phlyctema</taxon>
    </lineage>
</organism>
<evidence type="ECO:0008006" key="4">
    <source>
        <dbReference type="Google" id="ProtNLM"/>
    </source>
</evidence>
<feature type="compositionally biased region" description="Low complexity" evidence="1">
    <location>
        <begin position="339"/>
        <end position="348"/>
    </location>
</feature>
<protein>
    <recommendedName>
        <fullName evidence="4">Serine/threonine-protein kinase ppk6</fullName>
    </recommendedName>
</protein>
<dbReference type="PANTHER" id="PTHR42084">
    <property type="entry name" value="YALI0E26631P"/>
    <property type="match status" value="1"/>
</dbReference>
<proteinExistence type="predicted"/>
<evidence type="ECO:0000313" key="3">
    <source>
        <dbReference type="Proteomes" id="UP001629113"/>
    </source>
</evidence>
<keyword evidence="3" id="KW-1185">Reference proteome</keyword>
<name>A0ABR4PRI2_9HELO</name>
<dbReference type="PANTHER" id="PTHR42084:SF1">
    <property type="entry name" value="SERINE_THREONINE-PROTEIN KINASE PPK6"/>
    <property type="match status" value="1"/>
</dbReference>
<evidence type="ECO:0000313" key="2">
    <source>
        <dbReference type="EMBL" id="KAL3425973.1"/>
    </source>
</evidence>
<feature type="compositionally biased region" description="Polar residues" evidence="1">
    <location>
        <begin position="148"/>
        <end position="158"/>
    </location>
</feature>
<reference evidence="2 3" key="1">
    <citation type="submission" date="2024-06" db="EMBL/GenBank/DDBJ databases">
        <title>Complete genome of Phlyctema vagabunda strain 19-DSS-EL-015.</title>
        <authorList>
            <person name="Fiorenzani C."/>
        </authorList>
    </citation>
    <scope>NUCLEOTIDE SEQUENCE [LARGE SCALE GENOMIC DNA]</scope>
    <source>
        <strain evidence="2 3">19-DSS-EL-015</strain>
    </source>
</reference>
<dbReference type="Proteomes" id="UP001629113">
    <property type="component" value="Unassembled WGS sequence"/>
</dbReference>
<feature type="region of interest" description="Disordered" evidence="1">
    <location>
        <begin position="280"/>
        <end position="400"/>
    </location>
</feature>
<feature type="compositionally biased region" description="Low complexity" evidence="1">
    <location>
        <begin position="137"/>
        <end position="147"/>
    </location>
</feature>
<feature type="region of interest" description="Disordered" evidence="1">
    <location>
        <begin position="132"/>
        <end position="163"/>
    </location>
</feature>
<feature type="compositionally biased region" description="Polar residues" evidence="1">
    <location>
        <begin position="40"/>
        <end position="63"/>
    </location>
</feature>
<gene>
    <name evidence="2" type="ORF">PVAG01_02765</name>
</gene>
<sequence length="614" mass="66792">MSSDLLAEFDSFYQAPQKTKKSSSAADDLSFLSDTKLAGQHSQGNGQPTTQWQNTSTTDSLWGDMTSFSQPIAAQSKVAARDNIWDAFEAAPGPSNVSHQQFVTPKQTAQLPGYGQNSSFVGGTPTLDLFPSNLHDQSLSTSSQLTTRAEQSQPSKQPTAFPDTAGEVLFDADEEGDDDDFGDFETVTAPAESVPQQIDLLFGATSLESKPRKTQITRPANVTFPPSNILNPLPYPQAPISPSFQERNPFAELGLATNTVLESKQPNHVASPSPVTAWPTYEPKISRPAPFQDSPIPANGADDDWGDFADLPAETPTATPGQETSGTDLDSWGWDWADKASAPAAKKAAPSRRVATAVTKSASQPPTTRKDSDPAPIPTPKSVPAPAKEVKKDAPPPTNIPPPSLLLTLFPPLFNLPQSKLFQPVSDQPFSLKNRIMSDPGTVRFLRAYILIATVAARIIAGRKLRWKRDNHLSQAMKIGPASAKGKGGMKLTGVDKAEMTRENREASEVVRIWKEQLGRLKSAVAAANSSNHDILSHIAIPEIGEVMHVNTLKGAMTDVKACLVCGLKREERVTNVDIDELIEDSFGEWWIGYWGHRDCRNFWEEHESKLKNH</sequence>
<comment type="caution">
    <text evidence="2">The sequence shown here is derived from an EMBL/GenBank/DDBJ whole genome shotgun (WGS) entry which is preliminary data.</text>
</comment>
<feature type="compositionally biased region" description="Polar residues" evidence="1">
    <location>
        <begin position="358"/>
        <end position="367"/>
    </location>
</feature>
<feature type="region of interest" description="Disordered" evidence="1">
    <location>
        <begin position="35"/>
        <end position="63"/>
    </location>
</feature>
<feature type="compositionally biased region" description="Polar residues" evidence="1">
    <location>
        <begin position="316"/>
        <end position="328"/>
    </location>
</feature>